<dbReference type="AlphaFoldDB" id="A0A090MEW5"/>
<comment type="similarity">
    <text evidence="1">Belongs to the HesB/IscA family.</text>
</comment>
<evidence type="ECO:0000313" key="5">
    <source>
        <dbReference type="EMBL" id="CEG01532.1"/>
    </source>
</evidence>
<dbReference type="InterPro" id="IPR050322">
    <property type="entry name" value="Fe-S_cluster_asmbl/transfer"/>
</dbReference>
<feature type="domain" description="Core" evidence="4">
    <location>
        <begin position="58"/>
        <end position="160"/>
    </location>
</feature>
<dbReference type="GO" id="GO:0016226">
    <property type="term" value="P:iron-sulfur cluster assembly"/>
    <property type="evidence" value="ECO:0007669"/>
    <property type="project" value="InterPro"/>
</dbReference>
<sequence length="164" mass="18289">MAARWFERDAWERWGVTSARRAMGGRGAERARATEATTTGDARDGTAVKRAVVRKQAMEVTSSASKRIRELLETRGKEYLKIGVKQRGCNGMTYTMNYADASERKKFDELVETEDGAKIIVEPSALMSIIGTKMDFVSDRLRSEFIFENPNAKAECGCGESFTV</sequence>
<dbReference type="STRING" id="70448.A0A090MEW5"/>
<dbReference type="InterPro" id="IPR017870">
    <property type="entry name" value="FeS_cluster_insertion_CS"/>
</dbReference>
<dbReference type="KEGG" id="ota:OT_ostta08g02890"/>
<proteinExistence type="inferred from homology"/>
<evidence type="ECO:0000256" key="3">
    <source>
        <dbReference type="SAM" id="MobiDB-lite"/>
    </source>
</evidence>
<evidence type="ECO:0000259" key="4">
    <source>
        <dbReference type="Pfam" id="PF01521"/>
    </source>
</evidence>
<dbReference type="EMBL" id="CAID01000008">
    <property type="protein sequence ID" value="CEG01532.1"/>
    <property type="molecule type" value="Genomic_DNA"/>
</dbReference>
<dbReference type="InterPro" id="IPR035903">
    <property type="entry name" value="HesB-like_dom_sf"/>
</dbReference>
<dbReference type="Proteomes" id="UP000009170">
    <property type="component" value="Unassembled WGS sequence"/>
</dbReference>
<comment type="function">
    <text evidence="2">Involved in the assembly of mitochondrial iron-sulfur proteins. Probably involved in the binding of an intermediate of Fe/S cluster assembly.</text>
</comment>
<dbReference type="InterPro" id="IPR016092">
    <property type="entry name" value="ATAP"/>
</dbReference>
<gene>
    <name evidence="5" type="ORF">OT_ostta08g02890</name>
</gene>
<evidence type="ECO:0000313" key="6">
    <source>
        <dbReference type="Proteomes" id="UP000009170"/>
    </source>
</evidence>
<dbReference type="Gene3D" id="2.60.300.12">
    <property type="entry name" value="HesB-like domain"/>
    <property type="match status" value="1"/>
</dbReference>
<organism evidence="5 6">
    <name type="scientific">Ostreococcus tauri</name>
    <name type="common">Marine green alga</name>
    <dbReference type="NCBI Taxonomy" id="70448"/>
    <lineage>
        <taxon>Eukaryota</taxon>
        <taxon>Viridiplantae</taxon>
        <taxon>Chlorophyta</taxon>
        <taxon>Mamiellophyceae</taxon>
        <taxon>Mamiellales</taxon>
        <taxon>Bathycoccaceae</taxon>
        <taxon>Ostreococcus</taxon>
    </lineage>
</organism>
<dbReference type="OrthoDB" id="333486at2759"/>
<evidence type="ECO:0000256" key="2">
    <source>
        <dbReference type="ARBA" id="ARBA00057984"/>
    </source>
</evidence>
<evidence type="ECO:0000256" key="1">
    <source>
        <dbReference type="ARBA" id="ARBA00006718"/>
    </source>
</evidence>
<protein>
    <submittedName>
        <fullName evidence="5">FeS cluster insertion protein</fullName>
    </submittedName>
</protein>
<dbReference type="FunCoup" id="A0A090MEW5">
    <property type="interactions" value="941"/>
</dbReference>
<dbReference type="GeneID" id="9831431"/>
<dbReference type="Pfam" id="PF01521">
    <property type="entry name" value="Fe-S_biosyn"/>
    <property type="match status" value="1"/>
</dbReference>
<dbReference type="PROSITE" id="PS01152">
    <property type="entry name" value="HESB"/>
    <property type="match status" value="1"/>
</dbReference>
<dbReference type="NCBIfam" id="TIGR00049">
    <property type="entry name" value="iron-sulfur cluster assembly accessory protein"/>
    <property type="match status" value="1"/>
</dbReference>
<comment type="caution">
    <text evidence="5">The sequence shown here is derived from an EMBL/GenBank/DDBJ whole genome shotgun (WGS) entry which is preliminary data.</text>
</comment>
<feature type="region of interest" description="Disordered" evidence="3">
    <location>
        <begin position="22"/>
        <end position="45"/>
    </location>
</feature>
<name>A0A090MEW5_OSTTA</name>
<reference evidence="6" key="1">
    <citation type="journal article" date="2006" name="Proc. Natl. Acad. Sci. U.S.A.">
        <title>Genome analysis of the smallest free-living eukaryote Ostreococcus tauri unveils many unique features.</title>
        <authorList>
            <person name="Derelle E."/>
            <person name="Ferraz C."/>
            <person name="Rombauts S."/>
            <person name="Rouze P."/>
            <person name="Worden A.Z."/>
            <person name="Robbens S."/>
            <person name="Partensky F."/>
            <person name="Degroeve S."/>
            <person name="Echeynie S."/>
            <person name="Cooke R."/>
            <person name="Saeys Y."/>
            <person name="Wuyts J."/>
            <person name="Jabbari K."/>
            <person name="Bowler C."/>
            <person name="Panaud O."/>
            <person name="Piegu B."/>
            <person name="Ball S.G."/>
            <person name="Ral J.-P."/>
            <person name="Bouget F.-Y."/>
            <person name="Piganeau G."/>
            <person name="De Baets B."/>
            <person name="Picard A."/>
            <person name="Delseny M."/>
            <person name="Demaille J."/>
            <person name="Van de Peer Y."/>
            <person name="Moreau H."/>
        </authorList>
    </citation>
    <scope>NUCLEOTIDE SEQUENCE [LARGE SCALE GENOMIC DNA]</scope>
    <source>
        <strain evidence="6">OTTH 0595 / CCAP 157/2 / RCC745</strain>
    </source>
</reference>
<dbReference type="RefSeq" id="XP_003080851.2">
    <property type="nucleotide sequence ID" value="XM_003080803.2"/>
</dbReference>
<dbReference type="FunFam" id="2.60.300.12:FF:000001">
    <property type="entry name" value="Iron-binding protein IscA"/>
    <property type="match status" value="1"/>
</dbReference>
<keyword evidence="6" id="KW-1185">Reference proteome</keyword>
<accession>A0A090MEW5</accession>
<dbReference type="GO" id="GO:0051537">
    <property type="term" value="F:2 iron, 2 sulfur cluster binding"/>
    <property type="evidence" value="ECO:0007669"/>
    <property type="project" value="TreeGrafter"/>
</dbReference>
<dbReference type="SUPFAM" id="SSF89360">
    <property type="entry name" value="HesB-like domain"/>
    <property type="match status" value="1"/>
</dbReference>
<reference evidence="5 6" key="2">
    <citation type="journal article" date="2014" name="BMC Genomics">
        <title>An improved genome of the model marine alga Ostreococcus tauri unfolds by assessing Illumina de novo assemblies.</title>
        <authorList>
            <person name="Blanc-Mathieu R."/>
            <person name="Verhelst B."/>
            <person name="Derelle E."/>
            <person name="Rombauts S."/>
            <person name="Bouget F.Y."/>
            <person name="Carre I."/>
            <person name="Chateau A."/>
            <person name="Eyre-Walker A."/>
            <person name="Grimsley N."/>
            <person name="Moreau H."/>
            <person name="Piegu B."/>
            <person name="Rivals E."/>
            <person name="Schackwitz W."/>
            <person name="Van de Peer Y."/>
            <person name="Piganeau G."/>
        </authorList>
    </citation>
    <scope>NUCLEOTIDE SEQUENCE [LARGE SCALE GENOMIC DNA]</scope>
    <source>
        <strain evidence="6">OTTH 0595 / CCAP 157/2 / RCC745</strain>
    </source>
</reference>
<dbReference type="InterPro" id="IPR000361">
    <property type="entry name" value="ATAP_core_dom"/>
</dbReference>
<dbReference type="PANTHER" id="PTHR10072">
    <property type="entry name" value="IRON-SULFUR CLUSTER ASSEMBLY PROTEIN"/>
    <property type="match status" value="1"/>
</dbReference>
<dbReference type="InParanoid" id="A0A090MEW5"/>
<dbReference type="PANTHER" id="PTHR10072:SF41">
    <property type="entry name" value="IRON-SULFUR CLUSTER ASSEMBLY 1 HOMOLOG, MITOCHONDRIAL"/>
    <property type="match status" value="1"/>
</dbReference>
<dbReference type="GO" id="GO:0005739">
    <property type="term" value="C:mitochondrion"/>
    <property type="evidence" value="ECO:0007669"/>
    <property type="project" value="TreeGrafter"/>
</dbReference>